<evidence type="ECO:0000313" key="1">
    <source>
        <dbReference type="EMBL" id="GBM57109.1"/>
    </source>
</evidence>
<dbReference type="EMBL" id="BGPR01100726">
    <property type="protein sequence ID" value="GBM57128.1"/>
    <property type="molecule type" value="Genomic_DNA"/>
</dbReference>
<sequence length="125" mass="14549">MAKRENTPRRCRLCYQGGDIQQDPVLFEIVSKHMIHGPFGALNMKSPCMKDTKCTKRYPRKMIHETQTAEEGYPLYRRRKPEQGGHTTVINLRINNKYHEVEGCTLLAYFVKDVPSTHQCQVLQL</sequence>
<dbReference type="OrthoDB" id="1728974at2759"/>
<organism evidence="1 3">
    <name type="scientific">Araneus ventricosus</name>
    <name type="common">Orbweaver spider</name>
    <name type="synonym">Epeira ventricosa</name>
    <dbReference type="NCBI Taxonomy" id="182803"/>
    <lineage>
        <taxon>Eukaryota</taxon>
        <taxon>Metazoa</taxon>
        <taxon>Ecdysozoa</taxon>
        <taxon>Arthropoda</taxon>
        <taxon>Chelicerata</taxon>
        <taxon>Arachnida</taxon>
        <taxon>Araneae</taxon>
        <taxon>Araneomorphae</taxon>
        <taxon>Entelegynae</taxon>
        <taxon>Araneoidea</taxon>
        <taxon>Araneidae</taxon>
        <taxon>Araneus</taxon>
    </lineage>
</organism>
<reference evidence="1 3" key="1">
    <citation type="journal article" date="2019" name="Sci. Rep.">
        <title>Orb-weaving spider Araneus ventricosus genome elucidates the spidroin gene catalogue.</title>
        <authorList>
            <person name="Kono N."/>
            <person name="Nakamura H."/>
            <person name="Ohtoshi R."/>
            <person name="Moran D.A.P."/>
            <person name="Shinohara A."/>
            <person name="Yoshida Y."/>
            <person name="Fujiwara M."/>
            <person name="Mori M."/>
            <person name="Tomita M."/>
            <person name="Arakawa K."/>
        </authorList>
    </citation>
    <scope>NUCLEOTIDE SEQUENCE [LARGE SCALE GENOMIC DNA]</scope>
</reference>
<proteinExistence type="predicted"/>
<gene>
    <name evidence="1" type="ORF">AVEN_267016_1</name>
    <name evidence="2" type="ORF">AVEN_44407_1</name>
</gene>
<name>A0A4Y2GW61_ARAVE</name>
<dbReference type="EMBL" id="BGPR01100721">
    <property type="protein sequence ID" value="GBM57109.1"/>
    <property type="molecule type" value="Genomic_DNA"/>
</dbReference>
<evidence type="ECO:0000313" key="2">
    <source>
        <dbReference type="EMBL" id="GBM57128.1"/>
    </source>
</evidence>
<evidence type="ECO:0000313" key="3">
    <source>
        <dbReference type="Proteomes" id="UP000499080"/>
    </source>
</evidence>
<keyword evidence="3" id="KW-1185">Reference proteome</keyword>
<dbReference type="AlphaFoldDB" id="A0A4Y2GW61"/>
<comment type="caution">
    <text evidence="1">The sequence shown here is derived from an EMBL/GenBank/DDBJ whole genome shotgun (WGS) entry which is preliminary data.</text>
</comment>
<protein>
    <submittedName>
        <fullName evidence="1">Uncharacterized protein</fullName>
    </submittedName>
</protein>
<accession>A0A4Y2GW61</accession>
<dbReference type="Proteomes" id="UP000499080">
    <property type="component" value="Unassembled WGS sequence"/>
</dbReference>